<dbReference type="RefSeq" id="WP_062107653.1">
    <property type="nucleotide sequence ID" value="NZ_LHZR01000103.1"/>
</dbReference>
<evidence type="ECO:0000313" key="3">
    <source>
        <dbReference type="Proteomes" id="UP000075636"/>
    </source>
</evidence>
<dbReference type="OrthoDB" id="7057004at2"/>
<evidence type="ECO:0008006" key="4">
    <source>
        <dbReference type="Google" id="ProtNLM"/>
    </source>
</evidence>
<dbReference type="PATRIC" id="fig|318683.6.peg.1993"/>
<dbReference type="PANTHER" id="PTHR37314:SF4">
    <property type="entry name" value="UPF0700 TRANSMEMBRANE PROTEIN YOAK"/>
    <property type="match status" value="1"/>
</dbReference>
<feature type="transmembrane region" description="Helical" evidence="1">
    <location>
        <begin position="23"/>
        <end position="46"/>
    </location>
</feature>
<name>A0A149TJN1_9PROT</name>
<reference evidence="2 3" key="1">
    <citation type="submission" date="2015-06" db="EMBL/GenBank/DDBJ databases">
        <title>Improved classification and identification of acetic acid bacteria using matrix-assisted laser desorption/ionization time-of-flight mass spectrometry; Gluconobacter nephelii and Gluconobacter uchimurae are later heterotypic synonyms of Gluconobacter japonicus and Gluconobacter oxydans, respectively.</title>
        <authorList>
            <person name="Li L."/>
            <person name="Cleenwerck I."/>
            <person name="De Vuyst L."/>
            <person name="Vandamme P."/>
        </authorList>
    </citation>
    <scope>NUCLEOTIDE SEQUENCE [LARGE SCALE GENOMIC DNA]</scope>
    <source>
        <strain evidence="2 3">LMG 1768</strain>
    </source>
</reference>
<keyword evidence="1" id="KW-0812">Transmembrane</keyword>
<dbReference type="InterPro" id="IPR010699">
    <property type="entry name" value="DUF1275"/>
</dbReference>
<sequence>MIDLHNKTPDQKNIFPLMEERKIGFSLAFCAGLMNAWTFFHAQTFATVQSGNVIQVGYRLVQGDWVAFWFAFSSIIAFGLGSALCGVLMTVLMREGRNFSNIVLWSECILLFIITVFALSNTVPLAFLAVAVSFVAGMQGNAFHKDHGMLYGNVAVTFVVQMAFNFMAQSFFKKGGINGESNLMWAGIFFFVLFGFASGGALGFFCDKYIGNNTSLIITIASLVLIAIFSNKTNLNTDPRTGATFV</sequence>
<proteinExistence type="predicted"/>
<protein>
    <recommendedName>
        <fullName evidence="4">DUF1275 domain-containing protein</fullName>
    </recommendedName>
</protein>
<feature type="transmembrane region" description="Helical" evidence="1">
    <location>
        <begin position="150"/>
        <end position="172"/>
    </location>
</feature>
<evidence type="ECO:0000313" key="2">
    <source>
        <dbReference type="EMBL" id="KXV48491.1"/>
    </source>
</evidence>
<evidence type="ECO:0000256" key="1">
    <source>
        <dbReference type="SAM" id="Phobius"/>
    </source>
</evidence>
<dbReference type="PANTHER" id="PTHR37314">
    <property type="entry name" value="SLR0142 PROTEIN"/>
    <property type="match status" value="1"/>
</dbReference>
<gene>
    <name evidence="2" type="ORF">AD945_07280</name>
</gene>
<keyword evidence="1" id="KW-1133">Transmembrane helix</keyword>
<keyword evidence="1" id="KW-0472">Membrane</keyword>
<feature type="transmembrane region" description="Helical" evidence="1">
    <location>
        <begin position="99"/>
        <end position="119"/>
    </location>
</feature>
<dbReference type="Proteomes" id="UP000075636">
    <property type="component" value="Unassembled WGS sequence"/>
</dbReference>
<feature type="transmembrane region" description="Helical" evidence="1">
    <location>
        <begin position="184"/>
        <end position="206"/>
    </location>
</feature>
<organism evidence="2 3">
    <name type="scientific">Gluconobacter albidus</name>
    <dbReference type="NCBI Taxonomy" id="318683"/>
    <lineage>
        <taxon>Bacteria</taxon>
        <taxon>Pseudomonadati</taxon>
        <taxon>Pseudomonadota</taxon>
        <taxon>Alphaproteobacteria</taxon>
        <taxon>Acetobacterales</taxon>
        <taxon>Acetobacteraceae</taxon>
        <taxon>Gluconobacter</taxon>
    </lineage>
</organism>
<accession>A0A149TJN1</accession>
<dbReference type="AlphaFoldDB" id="A0A149TJN1"/>
<comment type="caution">
    <text evidence="2">The sequence shown here is derived from an EMBL/GenBank/DDBJ whole genome shotgun (WGS) entry which is preliminary data.</text>
</comment>
<dbReference type="EMBL" id="LHZR01000103">
    <property type="protein sequence ID" value="KXV48491.1"/>
    <property type="molecule type" value="Genomic_DNA"/>
</dbReference>
<feature type="transmembrane region" description="Helical" evidence="1">
    <location>
        <begin position="66"/>
        <end position="92"/>
    </location>
</feature>
<dbReference type="Pfam" id="PF06912">
    <property type="entry name" value="DUF1275"/>
    <property type="match status" value="1"/>
</dbReference>
<feature type="transmembrane region" description="Helical" evidence="1">
    <location>
        <begin position="213"/>
        <end position="230"/>
    </location>
</feature>